<organism evidence="2 3">
    <name type="scientific">Sphaceloma murrayae</name>
    <dbReference type="NCBI Taxonomy" id="2082308"/>
    <lineage>
        <taxon>Eukaryota</taxon>
        <taxon>Fungi</taxon>
        <taxon>Dikarya</taxon>
        <taxon>Ascomycota</taxon>
        <taxon>Pezizomycotina</taxon>
        <taxon>Dothideomycetes</taxon>
        <taxon>Dothideomycetidae</taxon>
        <taxon>Myriangiales</taxon>
        <taxon>Elsinoaceae</taxon>
        <taxon>Sphaceloma</taxon>
    </lineage>
</organism>
<dbReference type="Pfam" id="PF01928">
    <property type="entry name" value="CYTH"/>
    <property type="match status" value="1"/>
</dbReference>
<comment type="caution">
    <text evidence="2">The sequence shown here is derived from an EMBL/GenBank/DDBJ whole genome shotgun (WGS) entry which is preliminary data.</text>
</comment>
<dbReference type="SUPFAM" id="SSF55154">
    <property type="entry name" value="CYTH-like phosphatases"/>
    <property type="match status" value="1"/>
</dbReference>
<name>A0A2K1QIF3_9PEZI</name>
<dbReference type="Gene3D" id="2.40.320.10">
    <property type="entry name" value="Hypothetical Protein Pfu-838710-001"/>
    <property type="match status" value="1"/>
</dbReference>
<dbReference type="Proteomes" id="UP000243797">
    <property type="component" value="Unassembled WGS sequence"/>
</dbReference>
<reference evidence="2 3" key="1">
    <citation type="submission" date="2017-06" db="EMBL/GenBank/DDBJ databases">
        <title>Draft genome sequence of a variant of Elsinoe murrayae.</title>
        <authorList>
            <person name="Cheng Q."/>
        </authorList>
    </citation>
    <scope>NUCLEOTIDE SEQUENCE [LARGE SCALE GENOMIC DNA]</scope>
    <source>
        <strain evidence="2 3">CQ-2017a</strain>
    </source>
</reference>
<gene>
    <name evidence="2" type="ORF">CAC42_1691</name>
</gene>
<dbReference type="InterPro" id="IPR039582">
    <property type="entry name" value="THTPA"/>
</dbReference>
<dbReference type="InterPro" id="IPR033469">
    <property type="entry name" value="CYTH-like_dom_sf"/>
</dbReference>
<dbReference type="GO" id="GO:0050333">
    <property type="term" value="F:thiamine triphosphate phosphatase activity"/>
    <property type="evidence" value="ECO:0007669"/>
    <property type="project" value="InterPro"/>
</dbReference>
<feature type="domain" description="CYTH" evidence="1">
    <location>
        <begin position="39"/>
        <end position="164"/>
    </location>
</feature>
<dbReference type="GO" id="GO:0000287">
    <property type="term" value="F:magnesium ion binding"/>
    <property type="evidence" value="ECO:0007669"/>
    <property type="project" value="TreeGrafter"/>
</dbReference>
<accession>A0A2K1QIF3</accession>
<dbReference type="OrthoDB" id="442176at2759"/>
<dbReference type="PANTHER" id="PTHR14586:SF1">
    <property type="entry name" value="THIAMINE-TRIPHOSPHATASE"/>
    <property type="match status" value="1"/>
</dbReference>
<dbReference type="PANTHER" id="PTHR14586">
    <property type="entry name" value="THIAMINE-TRIPHOSPHATASE"/>
    <property type="match status" value="1"/>
</dbReference>
<dbReference type="GO" id="GO:0042357">
    <property type="term" value="P:thiamine diphosphate metabolic process"/>
    <property type="evidence" value="ECO:0007669"/>
    <property type="project" value="TreeGrafter"/>
</dbReference>
<keyword evidence="3" id="KW-1185">Reference proteome</keyword>
<sequence length="304" mass="33717">MSSVRTAVLEVERKFTSLSPLFATNAGPVPFLSLHRLPDRRFVDVYLDTPGTASLFKKGMYLRLRNGEWQAKLPVSGQRIFSDERSEHEPDGATTRFEEVHGQEDVELRLLPMLEGQVKTLGELERVARFRTHRKGWVVDGEFKVVWDQTCFGHGVGEVEYAGGEGVGYGDEEVRREVGGYNGAQMPQGPRGKLLEKAETMGLSKTSIGTSPESQGTWARVMGELGLGNALDEPKDGHLGAAAASAEEKLDGFMRRYEWAFGQGVAKGKLRAYFEKYGFPKGWERVSAKGWEYGGWAGVMDYGI</sequence>
<evidence type="ECO:0000259" key="1">
    <source>
        <dbReference type="Pfam" id="PF01928"/>
    </source>
</evidence>
<dbReference type="InterPro" id="IPR023577">
    <property type="entry name" value="CYTH_domain"/>
</dbReference>
<dbReference type="AlphaFoldDB" id="A0A2K1QIF3"/>
<dbReference type="InParanoid" id="A0A2K1QIF3"/>
<evidence type="ECO:0000313" key="2">
    <source>
        <dbReference type="EMBL" id="PNS14669.1"/>
    </source>
</evidence>
<evidence type="ECO:0000313" key="3">
    <source>
        <dbReference type="Proteomes" id="UP000243797"/>
    </source>
</evidence>
<dbReference type="STRING" id="2082308.A0A2K1QIF3"/>
<proteinExistence type="predicted"/>
<dbReference type="EMBL" id="NKHZ01000082">
    <property type="protein sequence ID" value="PNS14669.1"/>
    <property type="molecule type" value="Genomic_DNA"/>
</dbReference>
<protein>
    <recommendedName>
        <fullName evidence="1">CYTH domain-containing protein</fullName>
    </recommendedName>
</protein>